<comment type="similarity">
    <text evidence="4">Belongs to the TonB-dependent receptor family.</text>
</comment>
<gene>
    <name evidence="8" type="ORF">KK488_19405</name>
</gene>
<name>A0A9X1ISZ9_9SPHN</name>
<dbReference type="Proteomes" id="UP001138757">
    <property type="component" value="Unassembled WGS sequence"/>
</dbReference>
<reference evidence="8" key="1">
    <citation type="submission" date="2021-05" db="EMBL/GenBank/DDBJ databases">
        <title>Genome of Sphingobium sp. strain.</title>
        <authorList>
            <person name="Fan R."/>
        </authorList>
    </citation>
    <scope>NUCLEOTIDE SEQUENCE</scope>
    <source>
        <strain evidence="8">H33</strain>
    </source>
</reference>
<accession>A0A9X1ISZ9</accession>
<feature type="compositionally biased region" description="Polar residues" evidence="5">
    <location>
        <begin position="738"/>
        <end position="752"/>
    </location>
</feature>
<feature type="domain" description="TonB-dependent receptor plug" evidence="7">
    <location>
        <begin position="69"/>
        <end position="185"/>
    </location>
</feature>
<evidence type="ECO:0000259" key="6">
    <source>
        <dbReference type="Pfam" id="PF00593"/>
    </source>
</evidence>
<comment type="caution">
    <text evidence="8">The sequence shown here is derived from an EMBL/GenBank/DDBJ whole genome shotgun (WGS) entry which is preliminary data.</text>
</comment>
<evidence type="ECO:0000256" key="3">
    <source>
        <dbReference type="ARBA" id="ARBA00023237"/>
    </source>
</evidence>
<sequence length="1040" mass="110821">MPPAPVRPPELAGTRSARSGATEPPPLPARRAILRTQAQDDAARAAAATQVGGGDILITGSRLKTSGYDSPVPLTVIDASLIRHLGHGNAADVVRLIPQNIATQSDATAGNGFSADIGAAFANLRGLNPTFGTRTLTLVNSRRFVPTSTGGQVDLNLIPSVLFGRVETVTGGASAAYGSDAVAGVVNIILDNKLEGFKGVVDHGQTARGDGQSFHAAAAHGFKVAGGRGHIVVGAEYQRNRGISRCAQVRSWCAESWGIFVNAAGIQPGTLNTPANISGYNVPGSFGYGAPNYIVDPRSGMIYMSPYGAIRNFTAPASVSTTAFSNIAPAIQPPLAAVDKVFSADGKSVMDYDPGAYGPKNVGGQAQGGDNLSAYSDQAIQTPLERYTSYVSTEYELSDALKLSAELIYAGRRSTAPSIVSATRSTMAIKPDNAFLPPSVVAAMNGASFSLGKDVDNELRNVQRVNAEVFRGVIGLSGKLLANWTWDAYYQYGDSRRHARANYARQNDAFVMAIDAIRDPANPGRIICRPLSPATLATFTPAYQAELQALYASCVPLNLFGIGNMDPAAIAFVWRDVGEDFRYRQHALAGSVQGTLSAGWGAGPIGVAAGIDHRAEQGEVTHGGVNPNAYAGAFGLDYAGRINVTETFVETNVPTLRDFGLGDYLELNGALRYTLNRSSDTLTGQSRSTDAASWKIGAIYDMIDGIRLRATWSRDIRAAGFRELFQKTAPTDEGTIQGRVNNPNIAGPNKNDNTPIFSGGNFGLTAEKADTTTIGTVLTPGFLSGVRVSLDWYQIKVRDAIANLNGQRVTDLCIGYKVLCDRISFASPTDIVRIDAGQANVGKIEIRGFDFEASYRLPLTSLTASLDGTLDVRFLLNHQYDFQVKQSEGIPTINYAGQSGPAVEGGDFYPTPKWMWNALIAYDGPGFNTTMTLRHVGQGILNREWTGPEDAGYAPTLPNSVNINRVPSRTYVNLAVSYELPVGSEDQMIELFGSIENLFDLKPPVAPGGTTTVLVSAYPTNPVFFDTFGMRWKAGVRVQF</sequence>
<keyword evidence="8" id="KW-0675">Receptor</keyword>
<evidence type="ECO:0000313" key="8">
    <source>
        <dbReference type="EMBL" id="MBT2189121.1"/>
    </source>
</evidence>
<evidence type="ECO:0000256" key="5">
    <source>
        <dbReference type="SAM" id="MobiDB-lite"/>
    </source>
</evidence>
<dbReference type="InterPro" id="IPR036942">
    <property type="entry name" value="Beta-barrel_TonB_sf"/>
</dbReference>
<dbReference type="PANTHER" id="PTHR47234">
    <property type="match status" value="1"/>
</dbReference>
<keyword evidence="9" id="KW-1185">Reference proteome</keyword>
<feature type="region of interest" description="Disordered" evidence="5">
    <location>
        <begin position="1"/>
        <end position="28"/>
    </location>
</feature>
<dbReference type="Gene3D" id="2.40.170.20">
    <property type="entry name" value="TonB-dependent receptor, beta-barrel domain"/>
    <property type="match status" value="1"/>
</dbReference>
<dbReference type="InterPro" id="IPR012910">
    <property type="entry name" value="Plug_dom"/>
</dbReference>
<dbReference type="EMBL" id="JAHGAW010000015">
    <property type="protein sequence ID" value="MBT2189121.1"/>
    <property type="molecule type" value="Genomic_DNA"/>
</dbReference>
<dbReference type="PANTHER" id="PTHR47234:SF3">
    <property type="entry name" value="SECRETIN_TONB SHORT N-TERMINAL DOMAIN-CONTAINING PROTEIN"/>
    <property type="match status" value="1"/>
</dbReference>
<dbReference type="Pfam" id="PF00593">
    <property type="entry name" value="TonB_dep_Rec_b-barrel"/>
    <property type="match status" value="1"/>
</dbReference>
<protein>
    <submittedName>
        <fullName evidence="8">TonB-dependent receptor</fullName>
    </submittedName>
</protein>
<evidence type="ECO:0000256" key="1">
    <source>
        <dbReference type="ARBA" id="ARBA00004442"/>
    </source>
</evidence>
<dbReference type="InterPro" id="IPR000531">
    <property type="entry name" value="Beta-barrel_TonB"/>
</dbReference>
<evidence type="ECO:0000256" key="2">
    <source>
        <dbReference type="ARBA" id="ARBA00023136"/>
    </source>
</evidence>
<keyword evidence="3" id="KW-0998">Cell outer membrane</keyword>
<keyword evidence="2 4" id="KW-0472">Membrane</keyword>
<dbReference type="Pfam" id="PF07715">
    <property type="entry name" value="Plug"/>
    <property type="match status" value="1"/>
</dbReference>
<feature type="region of interest" description="Disordered" evidence="5">
    <location>
        <begin position="733"/>
        <end position="752"/>
    </location>
</feature>
<proteinExistence type="inferred from homology"/>
<dbReference type="SUPFAM" id="SSF56935">
    <property type="entry name" value="Porins"/>
    <property type="match status" value="1"/>
</dbReference>
<feature type="domain" description="TonB-dependent receptor-like beta-barrel" evidence="6">
    <location>
        <begin position="484"/>
        <end position="998"/>
    </location>
</feature>
<organism evidence="8 9">
    <name type="scientific">Sphingobium nicotianae</name>
    <dbReference type="NCBI Taxonomy" id="2782607"/>
    <lineage>
        <taxon>Bacteria</taxon>
        <taxon>Pseudomonadati</taxon>
        <taxon>Pseudomonadota</taxon>
        <taxon>Alphaproteobacteria</taxon>
        <taxon>Sphingomonadales</taxon>
        <taxon>Sphingomonadaceae</taxon>
        <taxon>Sphingobium</taxon>
    </lineage>
</organism>
<evidence type="ECO:0000256" key="4">
    <source>
        <dbReference type="RuleBase" id="RU003357"/>
    </source>
</evidence>
<keyword evidence="4" id="KW-0798">TonB box</keyword>
<evidence type="ECO:0000259" key="7">
    <source>
        <dbReference type="Pfam" id="PF07715"/>
    </source>
</evidence>
<comment type="subcellular location">
    <subcellularLocation>
        <location evidence="1 4">Cell outer membrane</location>
    </subcellularLocation>
</comment>
<dbReference type="Gene3D" id="2.170.130.10">
    <property type="entry name" value="TonB-dependent receptor, plug domain"/>
    <property type="match status" value="1"/>
</dbReference>
<dbReference type="GO" id="GO:0009279">
    <property type="term" value="C:cell outer membrane"/>
    <property type="evidence" value="ECO:0007669"/>
    <property type="project" value="UniProtKB-SubCell"/>
</dbReference>
<dbReference type="AlphaFoldDB" id="A0A9X1ISZ9"/>
<dbReference type="InterPro" id="IPR037066">
    <property type="entry name" value="Plug_dom_sf"/>
</dbReference>
<evidence type="ECO:0000313" key="9">
    <source>
        <dbReference type="Proteomes" id="UP001138757"/>
    </source>
</evidence>